<dbReference type="Proteomes" id="UP001206925">
    <property type="component" value="Unassembled WGS sequence"/>
</dbReference>
<protein>
    <submittedName>
        <fullName evidence="1">Uncharacterized protein</fullName>
    </submittedName>
</protein>
<dbReference type="AlphaFoldDB" id="A0AAD5GAG3"/>
<accession>A0AAD5GAG3</accession>
<evidence type="ECO:0000313" key="1">
    <source>
        <dbReference type="EMBL" id="KAI7735370.1"/>
    </source>
</evidence>
<proteinExistence type="predicted"/>
<sequence length="24" mass="2809">MVVSKCGVVWWRYDSSVLRALQII</sequence>
<reference evidence="1" key="1">
    <citation type="submission" date="2022-06" db="EMBL/GenBank/DDBJ databases">
        <title>Uncovering the hologenomic basis of an extraordinary plant invasion.</title>
        <authorList>
            <person name="Bieker V.C."/>
            <person name="Martin M.D."/>
            <person name="Gilbert T."/>
            <person name="Hodgins K."/>
            <person name="Battlay P."/>
            <person name="Petersen B."/>
            <person name="Wilson J."/>
        </authorList>
    </citation>
    <scope>NUCLEOTIDE SEQUENCE</scope>
    <source>
        <strain evidence="1">AA19_3_7</strain>
        <tissue evidence="1">Leaf</tissue>
    </source>
</reference>
<gene>
    <name evidence="1" type="ORF">M8C21_017544</name>
</gene>
<evidence type="ECO:0000313" key="2">
    <source>
        <dbReference type="Proteomes" id="UP001206925"/>
    </source>
</evidence>
<keyword evidence="2" id="KW-1185">Reference proteome</keyword>
<name>A0AAD5GAG3_AMBAR</name>
<comment type="caution">
    <text evidence="1">The sequence shown here is derived from an EMBL/GenBank/DDBJ whole genome shotgun (WGS) entry which is preliminary data.</text>
</comment>
<dbReference type="EMBL" id="JAMZMK010009496">
    <property type="protein sequence ID" value="KAI7735370.1"/>
    <property type="molecule type" value="Genomic_DNA"/>
</dbReference>
<organism evidence="1 2">
    <name type="scientific">Ambrosia artemisiifolia</name>
    <name type="common">Common ragweed</name>
    <dbReference type="NCBI Taxonomy" id="4212"/>
    <lineage>
        <taxon>Eukaryota</taxon>
        <taxon>Viridiplantae</taxon>
        <taxon>Streptophyta</taxon>
        <taxon>Embryophyta</taxon>
        <taxon>Tracheophyta</taxon>
        <taxon>Spermatophyta</taxon>
        <taxon>Magnoliopsida</taxon>
        <taxon>eudicotyledons</taxon>
        <taxon>Gunneridae</taxon>
        <taxon>Pentapetalae</taxon>
        <taxon>asterids</taxon>
        <taxon>campanulids</taxon>
        <taxon>Asterales</taxon>
        <taxon>Asteraceae</taxon>
        <taxon>Asteroideae</taxon>
        <taxon>Heliantheae alliance</taxon>
        <taxon>Heliantheae</taxon>
        <taxon>Ambrosia</taxon>
    </lineage>
</organism>